<gene>
    <name evidence="3" type="ORF">CDV52_15270</name>
    <name evidence="2" type="ORF">CDV53_07880</name>
</gene>
<dbReference type="EMBL" id="NIPV01000026">
    <property type="protein sequence ID" value="OWJ76441.1"/>
    <property type="molecule type" value="Genomic_DNA"/>
</dbReference>
<keyword evidence="5" id="KW-1185">Reference proteome</keyword>
<reference evidence="4 5" key="1">
    <citation type="submission" date="2016-11" db="EMBL/GenBank/DDBJ databases">
        <title>Comparison of Traditional DNA-DNA Hybridization with In Silico Genomic Analysis.</title>
        <authorList>
            <person name="Nicholson A.C."/>
            <person name="Sammons S."/>
            <person name="Humrighouse B.W."/>
            <person name="Graziano J."/>
            <person name="Lasker B."/>
            <person name="Whitney A.M."/>
            <person name="Mcquiston J.R."/>
        </authorList>
    </citation>
    <scope>NUCLEOTIDE SEQUENCE [LARGE SCALE GENOMIC DNA]</scope>
    <source>
        <strain evidence="2 5">H1892</strain>
        <strain evidence="3 4">H2381</strain>
    </source>
</reference>
<dbReference type="Proteomes" id="UP000196640">
    <property type="component" value="Unassembled WGS sequence"/>
</dbReference>
<dbReference type="Proteomes" id="UP000214673">
    <property type="component" value="Unassembled WGS sequence"/>
</dbReference>
<feature type="region of interest" description="Disordered" evidence="1">
    <location>
        <begin position="131"/>
        <end position="150"/>
    </location>
</feature>
<evidence type="ECO:0000256" key="1">
    <source>
        <dbReference type="SAM" id="MobiDB-lite"/>
    </source>
</evidence>
<protein>
    <submittedName>
        <fullName evidence="3">Uncharacterized protein</fullName>
    </submittedName>
</protein>
<evidence type="ECO:0000313" key="5">
    <source>
        <dbReference type="Proteomes" id="UP000214673"/>
    </source>
</evidence>
<proteinExistence type="predicted"/>
<dbReference type="AlphaFoldDB" id="A0A212ALA9"/>
<name>A0A212ALA9_9RHOB</name>
<evidence type="ECO:0000313" key="4">
    <source>
        <dbReference type="Proteomes" id="UP000196640"/>
    </source>
</evidence>
<dbReference type="STRING" id="366616.CG51_02015"/>
<evidence type="ECO:0000313" key="2">
    <source>
        <dbReference type="EMBL" id="OWJ76441.1"/>
    </source>
</evidence>
<organism evidence="3 4">
    <name type="scientific">Haematobacter missouriensis</name>
    <dbReference type="NCBI Taxonomy" id="366616"/>
    <lineage>
        <taxon>Bacteria</taxon>
        <taxon>Pseudomonadati</taxon>
        <taxon>Pseudomonadota</taxon>
        <taxon>Alphaproteobacteria</taxon>
        <taxon>Rhodobacterales</taxon>
        <taxon>Paracoccaceae</taxon>
        <taxon>Haematobacter</taxon>
    </lineage>
</organism>
<evidence type="ECO:0000313" key="3">
    <source>
        <dbReference type="EMBL" id="OWJ82288.1"/>
    </source>
</evidence>
<accession>A0A212ALA9</accession>
<comment type="caution">
    <text evidence="3">The sequence shown here is derived from an EMBL/GenBank/DDBJ whole genome shotgun (WGS) entry which is preliminary data.</text>
</comment>
<sequence length="195" mass="20618">MTDDDRLMTRGSLEARAACTPGSSSTAGGFCGELRRFRGRGSAECGVHGITAVAGLAPEIANMRRAGSFSAKAIDDDAGQQAQGPVGHRSGRPIVTAGGSRDLARGMAQGHVAISAPFADLLQQSEARGRIPPCRRSTGRPSWDDQRLDHGAGSDLLRRLPEAAAVFPPAVRFELPRLSKIRKNIVARQVLGPDR</sequence>
<dbReference type="EMBL" id="NIPX01000028">
    <property type="protein sequence ID" value="OWJ82288.1"/>
    <property type="molecule type" value="Genomic_DNA"/>
</dbReference>